<dbReference type="RefSeq" id="XP_003644459.1">
    <property type="nucleotide sequence ID" value="XM_003644411.1"/>
</dbReference>
<reference evidence="2" key="1">
    <citation type="journal article" date="2012" name="G3 (Bethesda)">
        <title>Pichia sorbitophila, an interspecies yeast hybrid reveals early steps of genome resolution following polyploidization.</title>
        <authorList>
            <person name="Leh Louis V."/>
            <person name="Despons L."/>
            <person name="Friedrich A."/>
            <person name="Martin T."/>
            <person name="Durrens P."/>
            <person name="Casaregola S."/>
            <person name="Neuveglise C."/>
            <person name="Fairhead C."/>
            <person name="Marck C."/>
            <person name="Cruz J.A."/>
            <person name="Straub M.L."/>
            <person name="Kugler V."/>
            <person name="Sacerdot C."/>
            <person name="Uzunov Z."/>
            <person name="Thierry A."/>
            <person name="Weiss S."/>
            <person name="Bleykasten C."/>
            <person name="De Montigny J."/>
            <person name="Jacques N."/>
            <person name="Jung P."/>
            <person name="Lemaire M."/>
            <person name="Mallet S."/>
            <person name="Morel G."/>
            <person name="Richard G.F."/>
            <person name="Sarkar A."/>
            <person name="Savel G."/>
            <person name="Schacherer J."/>
            <person name="Seret M.L."/>
            <person name="Talla E."/>
            <person name="Samson G."/>
            <person name="Jubin C."/>
            <person name="Poulain J."/>
            <person name="Vacherie B."/>
            <person name="Barbe V."/>
            <person name="Pelletier E."/>
            <person name="Sherman D.J."/>
            <person name="Westhof E."/>
            <person name="Weissenbach J."/>
            <person name="Baret P.V."/>
            <person name="Wincker P."/>
            <person name="Gaillardin C."/>
            <person name="Dujon B."/>
            <person name="Souciet J.L."/>
        </authorList>
    </citation>
    <scope>NUCLEOTIDE SEQUENCE [LARGE SCALE GENOMIC DNA]</scope>
    <source>
        <strain evidence="2">CBS 270.75 / DBVPG 7215 / KCTC 17166 / NRRL Y-17582</strain>
    </source>
</reference>
<gene>
    <name evidence="1" type="ordered locus">Ecym_1414</name>
</gene>
<dbReference type="AlphaFoldDB" id="G8JM71"/>
<dbReference type="Proteomes" id="UP000006790">
    <property type="component" value="Chromosome 1"/>
</dbReference>
<protein>
    <submittedName>
        <fullName evidence="1">Uncharacterized protein</fullName>
    </submittedName>
</protein>
<evidence type="ECO:0000313" key="2">
    <source>
        <dbReference type="Proteomes" id="UP000006790"/>
    </source>
</evidence>
<organism evidence="1 2">
    <name type="scientific">Eremothecium cymbalariae (strain CBS 270.75 / DBVPG 7215 / KCTC 17166 / NRRL Y-17582)</name>
    <name type="common">Yeast</name>
    <dbReference type="NCBI Taxonomy" id="931890"/>
    <lineage>
        <taxon>Eukaryota</taxon>
        <taxon>Fungi</taxon>
        <taxon>Dikarya</taxon>
        <taxon>Ascomycota</taxon>
        <taxon>Saccharomycotina</taxon>
        <taxon>Saccharomycetes</taxon>
        <taxon>Saccharomycetales</taxon>
        <taxon>Saccharomycetaceae</taxon>
        <taxon>Eremothecium</taxon>
    </lineage>
</organism>
<name>G8JM71_ERECY</name>
<dbReference type="HOGENOM" id="CLU_125577_1_0_1"/>
<accession>G8JM71</accession>
<dbReference type="eggNOG" id="ENOG502SFJI">
    <property type="taxonomic scope" value="Eukaryota"/>
</dbReference>
<dbReference type="EMBL" id="CP002497">
    <property type="protein sequence ID" value="AET37642.1"/>
    <property type="molecule type" value="Genomic_DNA"/>
</dbReference>
<dbReference type="KEGG" id="erc:Ecym_1414"/>
<proteinExistence type="predicted"/>
<sequence>MSAFNDYCIVCEQLIEGTGGGCQDKLYCTEECRNKDTRVVLVGLEEQQYTAGEQTESLLRTPRVYPTDWVAVQQRQQQWQEQVIDKDGKYYDDDEEESSCSDLEIETYTTSLTSLSTEQAHRVTTLDMGGWTPRSFVSDGLEHHKPGYGFQFLDHTAENNYQLWLTCKMKE</sequence>
<dbReference type="OrthoDB" id="2563506at2759"/>
<dbReference type="Pfam" id="PF12855">
    <property type="entry name" value="Ecl1"/>
    <property type="match status" value="1"/>
</dbReference>
<dbReference type="InterPro" id="IPR024368">
    <property type="entry name" value="Ecl1/2/3"/>
</dbReference>
<keyword evidence="2" id="KW-1185">Reference proteome</keyword>
<dbReference type="GeneID" id="11471723"/>
<evidence type="ECO:0000313" key="1">
    <source>
        <dbReference type="EMBL" id="AET37642.1"/>
    </source>
</evidence>
<dbReference type="InParanoid" id="G8JM71"/>
<dbReference type="OMA" id="SAFNDFC"/>